<comment type="caution">
    <text evidence="1">The sequence shown here is derived from an EMBL/GenBank/DDBJ whole genome shotgun (WGS) entry which is preliminary data.</text>
</comment>
<reference evidence="1 2" key="1">
    <citation type="submission" date="2014-06" db="EMBL/GenBank/DDBJ databases">
        <authorList>
            <person name="Ju J."/>
            <person name="Zhang J."/>
        </authorList>
    </citation>
    <scope>NUCLEOTIDE SEQUENCE [LARGE SCALE GENOMIC DNA]</scope>
    <source>
        <strain evidence="1">DmL_050</strain>
    </source>
</reference>
<accession>A0A252EIQ0</accession>
<evidence type="ECO:0000313" key="2">
    <source>
        <dbReference type="Proteomes" id="UP000195072"/>
    </source>
</evidence>
<proteinExistence type="predicted"/>
<organism evidence="1 2">
    <name type="scientific">Acetobacter senegalensis</name>
    <dbReference type="NCBI Taxonomy" id="446692"/>
    <lineage>
        <taxon>Bacteria</taxon>
        <taxon>Pseudomonadati</taxon>
        <taxon>Pseudomonadota</taxon>
        <taxon>Alphaproteobacteria</taxon>
        <taxon>Acetobacterales</taxon>
        <taxon>Acetobacteraceae</taxon>
        <taxon>Acetobacter</taxon>
    </lineage>
</organism>
<protein>
    <recommendedName>
        <fullName evidence="3">Tail fiber protein</fullName>
    </recommendedName>
</protein>
<dbReference type="RefSeq" id="WP_086897508.1">
    <property type="nucleotide sequence ID" value="NZ_JOOZ01000036.1"/>
</dbReference>
<sequence>MVDYTKADGYVVDAKGRRQYVNRDDANLVPGTEIDADDHNQLRNDVVNAIAQSGITPNNDDDTQLYQAIVKIADEREAAGEIGFTPVEQGGIDGLTDDKVQIGNSANGLAAYVSGKFSGVFAYTSVAAIYPVAIGIDQTNLFPWFSDNKGKFYNLATREWVINAYATTTALNREITRAKGAESDLQAAVNGKQPAGDYATNAALTNEVTARANAVAALDGAKVNRAGDTMTGSLSAFNSPTLTDGVYNYSPGFRSYTNSRAGFTLFSQDKVGDGATACGVLVYEWNGQQQQYWWFGPDGSIGQSSKGNVAYVSQIPTDYISQSTYQADFDSGDSRIHDGPYSKRTQHFRATASAGDYITFPAKMGSVDACTVQAEANTDYNCKGFNTDNNGTYLHINGGGTNVQVTVLVSGTKL</sequence>
<name>A0A252EIQ0_9PROT</name>
<dbReference type="Proteomes" id="UP000195072">
    <property type="component" value="Unassembled WGS sequence"/>
</dbReference>
<gene>
    <name evidence="1" type="ORF">HK16_10570</name>
</gene>
<evidence type="ECO:0000313" key="1">
    <source>
        <dbReference type="EMBL" id="OUL66320.1"/>
    </source>
</evidence>
<dbReference type="EMBL" id="JOOZ01000036">
    <property type="protein sequence ID" value="OUL66320.1"/>
    <property type="molecule type" value="Genomic_DNA"/>
</dbReference>
<evidence type="ECO:0008006" key="3">
    <source>
        <dbReference type="Google" id="ProtNLM"/>
    </source>
</evidence>
<dbReference type="AlphaFoldDB" id="A0A252EIQ0"/>